<dbReference type="InterPro" id="IPR014519">
    <property type="entry name" value="UCP024492"/>
</dbReference>
<evidence type="ECO:0000313" key="1">
    <source>
        <dbReference type="EMBL" id="MBH5322831.1"/>
    </source>
</evidence>
<dbReference type="Proteomes" id="UP000602442">
    <property type="component" value="Unassembled WGS sequence"/>
</dbReference>
<proteinExistence type="predicted"/>
<reference evidence="1 2" key="1">
    <citation type="submission" date="2020-11" db="EMBL/GenBank/DDBJ databases">
        <title>Erythrobacter sediminis sp. nov., a marine bacterium from a tidal flat of Garorim Bay.</title>
        <authorList>
            <person name="Kim D."/>
            <person name="Yoo Y."/>
            <person name="Kim J.-J."/>
        </authorList>
    </citation>
    <scope>NUCLEOTIDE SEQUENCE [LARGE SCALE GENOMIC DNA]</scope>
    <source>
        <strain evidence="1 2">JGD-13</strain>
    </source>
</reference>
<dbReference type="PIRSF" id="PIRSF024492">
    <property type="entry name" value="UCP024492"/>
    <property type="match status" value="1"/>
</dbReference>
<gene>
    <name evidence="1" type="ORF">I5L03_09555</name>
</gene>
<protein>
    <submittedName>
        <fullName evidence="1">DUF488 domain-containing protein</fullName>
    </submittedName>
</protein>
<dbReference type="EMBL" id="JAEANY010000003">
    <property type="protein sequence ID" value="MBH5322831.1"/>
    <property type="molecule type" value="Genomic_DNA"/>
</dbReference>
<name>A0ABS0N4D0_9SPHN</name>
<organism evidence="1 2">
    <name type="scientific">Aurantiacibacter sediminis</name>
    <dbReference type="NCBI Taxonomy" id="2793064"/>
    <lineage>
        <taxon>Bacteria</taxon>
        <taxon>Pseudomonadati</taxon>
        <taxon>Pseudomonadota</taxon>
        <taxon>Alphaproteobacteria</taxon>
        <taxon>Sphingomonadales</taxon>
        <taxon>Erythrobacteraceae</taxon>
        <taxon>Aurantiacibacter</taxon>
    </lineage>
</organism>
<accession>A0ABS0N4D0</accession>
<comment type="caution">
    <text evidence="1">The sequence shown here is derived from an EMBL/GenBank/DDBJ whole genome shotgun (WGS) entry which is preliminary data.</text>
</comment>
<dbReference type="InterPro" id="IPR007438">
    <property type="entry name" value="DUF488"/>
</dbReference>
<keyword evidence="2" id="KW-1185">Reference proteome</keyword>
<dbReference type="PANTHER" id="PTHR39337">
    <property type="entry name" value="BLR5642 PROTEIN"/>
    <property type="match status" value="1"/>
</dbReference>
<dbReference type="PANTHER" id="PTHR39337:SF1">
    <property type="entry name" value="BLR5642 PROTEIN"/>
    <property type="match status" value="1"/>
</dbReference>
<sequence>MRPSIWTIGYAQQIQHSLITTLKAARIEVLADVRAIANSRRPGFAKTSLQTALEAADIAYTHIPELGTSTAGRAAARRGDVETLREIYEEQLLSIEAAARMLELQTLAKQRRVCLLCYCEDAHKCHRGILADKAFAKWRRIDL</sequence>
<dbReference type="Pfam" id="PF04343">
    <property type="entry name" value="DUF488"/>
    <property type="match status" value="1"/>
</dbReference>
<evidence type="ECO:0000313" key="2">
    <source>
        <dbReference type="Proteomes" id="UP000602442"/>
    </source>
</evidence>